<keyword evidence="1" id="KW-1185">Reference proteome</keyword>
<reference evidence="2" key="2">
    <citation type="submission" date="2020-10" db="UniProtKB">
        <authorList>
            <consortium name="WormBaseParasite"/>
        </authorList>
    </citation>
    <scope>IDENTIFICATION</scope>
</reference>
<sequence>MRCETIEAWDTLIPYICGPFKYLGLRGGPMKWKQLKNLVNSNNVKGISLLTQTYVTQDEIADFFDFQIRYRIYAGGAGLTAPMITI</sequence>
<accession>A0A7E5A1B1</accession>
<dbReference type="WBParaSite" id="Pan_g7730.t1">
    <property type="protein sequence ID" value="Pan_g7730.t1"/>
    <property type="gene ID" value="Pan_g7730"/>
</dbReference>
<reference evidence="1" key="1">
    <citation type="journal article" date="2013" name="Genetics">
        <title>The draft genome and transcriptome of Panagrellus redivivus are shaped by the harsh demands of a free-living lifestyle.</title>
        <authorList>
            <person name="Srinivasan J."/>
            <person name="Dillman A.R."/>
            <person name="Macchietto M.G."/>
            <person name="Heikkinen L."/>
            <person name="Lakso M."/>
            <person name="Fracchia K.M."/>
            <person name="Antoshechkin I."/>
            <person name="Mortazavi A."/>
            <person name="Wong G."/>
            <person name="Sternberg P.W."/>
        </authorList>
    </citation>
    <scope>NUCLEOTIDE SEQUENCE [LARGE SCALE GENOMIC DNA]</scope>
    <source>
        <strain evidence="1">MT8872</strain>
    </source>
</reference>
<name>A0A7E5A1B1_PANRE</name>
<dbReference type="Proteomes" id="UP000492821">
    <property type="component" value="Unassembled WGS sequence"/>
</dbReference>
<proteinExistence type="predicted"/>
<evidence type="ECO:0000313" key="1">
    <source>
        <dbReference type="Proteomes" id="UP000492821"/>
    </source>
</evidence>
<evidence type="ECO:0000313" key="2">
    <source>
        <dbReference type="WBParaSite" id="Pan_g7730.t1"/>
    </source>
</evidence>
<protein>
    <submittedName>
        <fullName evidence="2">RIBORED_LARGE domain-containing protein</fullName>
    </submittedName>
</protein>
<dbReference type="AlphaFoldDB" id="A0A7E5A1B1"/>
<organism evidence="1 2">
    <name type="scientific">Panagrellus redivivus</name>
    <name type="common">Microworm</name>
    <dbReference type="NCBI Taxonomy" id="6233"/>
    <lineage>
        <taxon>Eukaryota</taxon>
        <taxon>Metazoa</taxon>
        <taxon>Ecdysozoa</taxon>
        <taxon>Nematoda</taxon>
        <taxon>Chromadorea</taxon>
        <taxon>Rhabditida</taxon>
        <taxon>Tylenchina</taxon>
        <taxon>Panagrolaimomorpha</taxon>
        <taxon>Panagrolaimoidea</taxon>
        <taxon>Panagrolaimidae</taxon>
        <taxon>Panagrellus</taxon>
    </lineage>
</organism>